<accession>A0A4D9DHF6</accession>
<reference evidence="2 3" key="1">
    <citation type="submission" date="2019-04" db="EMBL/GenBank/DDBJ databases">
        <title>Draft genome of the big-headed turtle Platysternon megacephalum.</title>
        <authorList>
            <person name="Gong S."/>
        </authorList>
    </citation>
    <scope>NUCLEOTIDE SEQUENCE [LARGE SCALE GENOMIC DNA]</scope>
    <source>
        <strain evidence="2">DO16091913</strain>
        <tissue evidence="2">Muscle</tissue>
    </source>
</reference>
<feature type="region of interest" description="Disordered" evidence="1">
    <location>
        <begin position="1"/>
        <end position="113"/>
    </location>
</feature>
<dbReference type="Proteomes" id="UP000297703">
    <property type="component" value="Unassembled WGS sequence"/>
</dbReference>
<keyword evidence="2" id="KW-0418">Kinase</keyword>
<comment type="caution">
    <text evidence="2">The sequence shown here is derived from an EMBL/GenBank/DDBJ whole genome shotgun (WGS) entry which is preliminary data.</text>
</comment>
<sequence length="113" mass="12188">MDPLAALSGESSASTIPPTQPTGCPPGLNPTVPLSHEHGAKNWSAADSPGLLMRLPQEGTGLQNSRPTHTYDRDRVDKRTVMEQGDVSGTAREGENELPSRQLRCRDAPRTRC</sequence>
<reference evidence="2 3" key="2">
    <citation type="submission" date="2019-04" db="EMBL/GenBank/DDBJ databases">
        <title>The genome sequence of big-headed turtle.</title>
        <authorList>
            <person name="Gong S."/>
        </authorList>
    </citation>
    <scope>NUCLEOTIDE SEQUENCE [LARGE SCALE GENOMIC DNA]</scope>
    <source>
        <strain evidence="2">DO16091913</strain>
        <tissue evidence="2">Muscle</tissue>
    </source>
</reference>
<evidence type="ECO:0000313" key="3">
    <source>
        <dbReference type="Proteomes" id="UP000297703"/>
    </source>
</evidence>
<keyword evidence="2" id="KW-0808">Transferase</keyword>
<evidence type="ECO:0000313" key="2">
    <source>
        <dbReference type="EMBL" id="TFJ96378.1"/>
    </source>
</evidence>
<keyword evidence="3" id="KW-1185">Reference proteome</keyword>
<organism evidence="2 3">
    <name type="scientific">Platysternon megacephalum</name>
    <name type="common">big-headed turtle</name>
    <dbReference type="NCBI Taxonomy" id="55544"/>
    <lineage>
        <taxon>Eukaryota</taxon>
        <taxon>Metazoa</taxon>
        <taxon>Chordata</taxon>
        <taxon>Craniata</taxon>
        <taxon>Vertebrata</taxon>
        <taxon>Euteleostomi</taxon>
        <taxon>Archelosauria</taxon>
        <taxon>Testudinata</taxon>
        <taxon>Testudines</taxon>
        <taxon>Cryptodira</taxon>
        <taxon>Durocryptodira</taxon>
        <taxon>Testudinoidea</taxon>
        <taxon>Platysternidae</taxon>
        <taxon>Platysternon</taxon>
    </lineage>
</organism>
<feature type="compositionally biased region" description="Basic and acidic residues" evidence="1">
    <location>
        <begin position="69"/>
        <end position="81"/>
    </location>
</feature>
<dbReference type="AlphaFoldDB" id="A0A4D9DHF6"/>
<gene>
    <name evidence="2" type="ORF">DR999_PMT21846</name>
</gene>
<feature type="compositionally biased region" description="Pro residues" evidence="1">
    <location>
        <begin position="18"/>
        <end position="28"/>
    </location>
</feature>
<evidence type="ECO:0000256" key="1">
    <source>
        <dbReference type="SAM" id="MobiDB-lite"/>
    </source>
</evidence>
<feature type="compositionally biased region" description="Basic and acidic residues" evidence="1">
    <location>
        <begin position="104"/>
        <end position="113"/>
    </location>
</feature>
<dbReference type="EMBL" id="QXTE01000689">
    <property type="protein sequence ID" value="TFJ96378.1"/>
    <property type="molecule type" value="Genomic_DNA"/>
</dbReference>
<proteinExistence type="predicted"/>
<protein>
    <submittedName>
        <fullName evidence="2">Cyclin-dependent kinase 9</fullName>
    </submittedName>
</protein>
<name>A0A4D9DHF6_9SAUR</name>
<dbReference type="GO" id="GO:0016301">
    <property type="term" value="F:kinase activity"/>
    <property type="evidence" value="ECO:0007669"/>
    <property type="project" value="UniProtKB-KW"/>
</dbReference>